<dbReference type="RefSeq" id="WP_406698392.1">
    <property type="nucleotide sequence ID" value="NZ_CP155447.1"/>
</dbReference>
<feature type="region of interest" description="Disordered" evidence="1">
    <location>
        <begin position="33"/>
        <end position="63"/>
    </location>
</feature>
<feature type="chain" id="PRO_5043963799" evidence="2">
    <location>
        <begin position="29"/>
        <end position="585"/>
    </location>
</feature>
<organism evidence="4">
    <name type="scientific">Singulisphaera sp. Ch08</name>
    <dbReference type="NCBI Taxonomy" id="3120278"/>
    <lineage>
        <taxon>Bacteria</taxon>
        <taxon>Pseudomonadati</taxon>
        <taxon>Planctomycetota</taxon>
        <taxon>Planctomycetia</taxon>
        <taxon>Isosphaerales</taxon>
        <taxon>Isosphaeraceae</taxon>
        <taxon>Singulisphaera</taxon>
    </lineage>
</organism>
<dbReference type="Gene3D" id="2.40.160.100">
    <property type="match status" value="1"/>
</dbReference>
<evidence type="ECO:0000259" key="3">
    <source>
        <dbReference type="Pfam" id="PF13372"/>
    </source>
</evidence>
<dbReference type="InterPro" id="IPR025388">
    <property type="entry name" value="Alginate_export_dom"/>
</dbReference>
<gene>
    <name evidence="4" type="ORF">V5E97_05970</name>
</gene>
<dbReference type="Pfam" id="PF13372">
    <property type="entry name" value="Alginate_exp"/>
    <property type="match status" value="1"/>
</dbReference>
<name>A0AAU7CK84_9BACT</name>
<dbReference type="InterPro" id="IPR053728">
    <property type="entry name" value="Alginate_Permeability_Chnl"/>
</dbReference>
<accession>A0AAU7CK84</accession>
<evidence type="ECO:0000256" key="1">
    <source>
        <dbReference type="SAM" id="MobiDB-lite"/>
    </source>
</evidence>
<dbReference type="AlphaFoldDB" id="A0AAU7CK84"/>
<dbReference type="EMBL" id="CP155447">
    <property type="protein sequence ID" value="XBH05565.1"/>
    <property type="molecule type" value="Genomic_DNA"/>
</dbReference>
<sequence length="585" mass="65438">MKRTLRLSVAGRAVAAAIGISLFTSLVAAQSTSPDLPPAQSQRPGQVCADGSRSSAAQPEVAGPLSAPAAWGSADKAACGNCGRAGCLGKGFCRFDPKMGFFALGQPHQYVPPPSGWTVIVPPIPGPKLPPKPGEKPKPTPPSPWKPMFYLNDFRYLDQPGNPYHDPFDFLKRITPTPSNNIKVDVGGEFRWQGRGEDNRRLTGEQNNFNLFREKLYLDAWYRDRFRLFIDVFWADASRQTAPPIFFDINHGDILNAFLEAKLFEVGEGAVLGRFGARQQLLFGNQRLVSPLDWANSPRTFDYVANGFYRSKTLDIDGFWSRPNEILARQFDKANSSQQFFGSYLVYKGIANQTVDLYYLGLLESDPLVKGRNGVLGGFGVHTLGTRWQGSRENWLWELETAYQFGNQSNLTRNAGMATGGLGRAFPKLWAKPELWFYYDYASGTQHPGEGYATFNQLFPLGHKYFGYMDIVGRQNILDPNVIMKFYPSKRLNFLLWYHHFNLASARDSLYNGAGVAIRTDPTGQAGTYVGDELDLAINLIVNPHTDWQFGVSHFWAGPYIQQTAANPAQARDGSFFYTQFVFRF</sequence>
<evidence type="ECO:0000313" key="4">
    <source>
        <dbReference type="EMBL" id="XBH05565.1"/>
    </source>
</evidence>
<evidence type="ECO:0000256" key="2">
    <source>
        <dbReference type="SAM" id="SignalP"/>
    </source>
</evidence>
<proteinExistence type="predicted"/>
<feature type="compositionally biased region" description="Polar residues" evidence="1">
    <location>
        <begin position="33"/>
        <end position="44"/>
    </location>
</feature>
<feature type="region of interest" description="Disordered" evidence="1">
    <location>
        <begin position="125"/>
        <end position="144"/>
    </location>
</feature>
<reference evidence="4" key="1">
    <citation type="submission" date="2024-05" db="EMBL/GenBank/DDBJ databases">
        <title>Planctomycetes of the genus Singulisphaera possess chitinolytic capabilities.</title>
        <authorList>
            <person name="Ivanova A."/>
        </authorList>
    </citation>
    <scope>NUCLEOTIDE SEQUENCE</scope>
    <source>
        <strain evidence="4">Ch08T</strain>
    </source>
</reference>
<feature type="signal peptide" evidence="2">
    <location>
        <begin position="1"/>
        <end position="28"/>
    </location>
</feature>
<protein>
    <submittedName>
        <fullName evidence="4">Alginate export family protein</fullName>
    </submittedName>
</protein>
<feature type="domain" description="Alginate export" evidence="3">
    <location>
        <begin position="184"/>
        <end position="566"/>
    </location>
</feature>
<keyword evidence="2" id="KW-0732">Signal</keyword>